<dbReference type="InterPro" id="IPR040521">
    <property type="entry name" value="KDZ"/>
</dbReference>
<name>A0AAD5VHU5_9AGAR</name>
<accession>A0AAD5VHU5</accession>
<evidence type="ECO:0000256" key="1">
    <source>
        <dbReference type="SAM" id="MobiDB-lite"/>
    </source>
</evidence>
<sequence length="944" mass="108027">MPSKHKTLHLYHESGEREEESVDLKTFHLVEASSMKRTRLVGQLTAAPEVPHADHSIPTVPPSPPVNDDVDLPQVDGDHGTEDKPETRSKKSAFARIELFLPKFANLQDAFMSLEADADIGKNCTKYSAASSSSAMEQDLLRIDITFRGRSCHLRWALWLALSILEWYESIDHLENYQQLLLARYFPATTQFPNTAFTFQVLETFHQLSLSSKITSYDYFDTLKKITSHAFPQEVEDQYKELLAIMRVWRILAELRRSGVDLDIDELEELEHRRDRSLAVRCPACPEPGFNVSLELIQKAPTTQIDPNDFPLNQGNAYFVDDVKFQEYLKVHDDGAIQNSTCSKLKAVWQQHMIKFTDTVYSGVVATQFRGETYVQTDYALASALGTEALQQRWIMLSYDVWCQYLIHLLDRMKECFPHLALIFSHRVRGAIPKMHIHGHGMTCGEGIESAWAEQNHAASSTKEQSTGHRQDTLDDFNAYWNWTKVHRLSNHLLSQFTKYWDALQTQISVFDALSKRFASKTLVEWEEMWKRAEDEEEKRIQEGLAGKSRGSEPDNHKQKGTSKRSKGKKEEIRSVFQVQGVKVPTRRGTSSTVQEPDHVNGVPPNEDGVLDVEDEKEDPTSTSDLTELIEEAIEIEYLQLVVHEQASKKDSDPQTLGEARQDLGLSISSWRTTLRKLVPSAQLHPAADFPENDILELPSSYSFHEIHSANLITLARFEFHIRLGHAYDGIDDIRSTIHIYNACALSKRIDLYGQTAATRAWTILYSLKSDIRECTKRYRLAFTALSRLGLPATSELKSIQDSDLWGKDMTSLHKQGDSKRQEPWFWVIGKPKGHSDEQWQLELDRVRWFRTRALRDCLTEEVQILTAEFQRTIKLFTQMDLIWTKIGDRKYKSTVGKDSLVAQGYRSFSYRQAHMYRKLAQGAEGHWAAAVKHAQTTTSLISS</sequence>
<evidence type="ECO:0000313" key="3">
    <source>
        <dbReference type="EMBL" id="KAJ3556266.1"/>
    </source>
</evidence>
<feature type="region of interest" description="Disordered" evidence="1">
    <location>
        <begin position="49"/>
        <end position="89"/>
    </location>
</feature>
<comment type="caution">
    <text evidence="3">The sequence shown here is derived from an EMBL/GenBank/DDBJ whole genome shotgun (WGS) entry which is preliminary data.</text>
</comment>
<gene>
    <name evidence="3" type="ORF">NP233_g12018</name>
</gene>
<feature type="region of interest" description="Disordered" evidence="1">
    <location>
        <begin position="1"/>
        <end position="21"/>
    </location>
</feature>
<evidence type="ECO:0000259" key="2">
    <source>
        <dbReference type="Pfam" id="PF18803"/>
    </source>
</evidence>
<dbReference type="EMBL" id="JANIEX010001595">
    <property type="protein sequence ID" value="KAJ3556266.1"/>
    <property type="molecule type" value="Genomic_DNA"/>
</dbReference>
<feature type="compositionally biased region" description="Basic residues" evidence="1">
    <location>
        <begin position="559"/>
        <end position="568"/>
    </location>
</feature>
<feature type="region of interest" description="Disordered" evidence="1">
    <location>
        <begin position="537"/>
        <end position="624"/>
    </location>
</feature>
<feature type="domain" description="CxC2-like cysteine cluster KDZ transposase-associated" evidence="2">
    <location>
        <begin position="174"/>
        <end position="228"/>
    </location>
</feature>
<evidence type="ECO:0000313" key="4">
    <source>
        <dbReference type="Proteomes" id="UP001213000"/>
    </source>
</evidence>
<dbReference type="Proteomes" id="UP001213000">
    <property type="component" value="Unassembled WGS sequence"/>
</dbReference>
<dbReference type="InterPro" id="IPR041457">
    <property type="entry name" value="CxC2_KDZ-assoc"/>
</dbReference>
<protein>
    <recommendedName>
        <fullName evidence="2">CxC2-like cysteine cluster KDZ transposase-associated domain-containing protein</fullName>
    </recommendedName>
</protein>
<feature type="compositionally biased region" description="Acidic residues" evidence="1">
    <location>
        <begin position="609"/>
        <end position="618"/>
    </location>
</feature>
<organism evidence="3 4">
    <name type="scientific">Leucocoprinus birnbaumii</name>
    <dbReference type="NCBI Taxonomy" id="56174"/>
    <lineage>
        <taxon>Eukaryota</taxon>
        <taxon>Fungi</taxon>
        <taxon>Dikarya</taxon>
        <taxon>Basidiomycota</taxon>
        <taxon>Agaricomycotina</taxon>
        <taxon>Agaricomycetes</taxon>
        <taxon>Agaricomycetidae</taxon>
        <taxon>Agaricales</taxon>
        <taxon>Agaricineae</taxon>
        <taxon>Agaricaceae</taxon>
        <taxon>Leucocoprinus</taxon>
    </lineage>
</organism>
<reference evidence="3" key="1">
    <citation type="submission" date="2022-07" db="EMBL/GenBank/DDBJ databases">
        <title>Genome Sequence of Leucocoprinus birnbaumii.</title>
        <authorList>
            <person name="Buettner E."/>
        </authorList>
    </citation>
    <scope>NUCLEOTIDE SEQUENCE</scope>
    <source>
        <strain evidence="3">VT141</strain>
    </source>
</reference>
<dbReference type="AlphaFoldDB" id="A0AAD5VHU5"/>
<dbReference type="Pfam" id="PF18803">
    <property type="entry name" value="CxC2"/>
    <property type="match status" value="1"/>
</dbReference>
<dbReference type="Pfam" id="PF18758">
    <property type="entry name" value="KDZ"/>
    <property type="match status" value="1"/>
</dbReference>
<feature type="compositionally biased region" description="Basic and acidic residues" evidence="1">
    <location>
        <begin position="76"/>
        <end position="89"/>
    </location>
</feature>
<proteinExistence type="predicted"/>
<keyword evidence="4" id="KW-1185">Reference proteome</keyword>